<evidence type="ECO:0000256" key="1">
    <source>
        <dbReference type="ARBA" id="ARBA00005382"/>
    </source>
</evidence>
<sequence>MDLFMSTNAENGLFPTEFWTTTAGDLSQKRDHLQTPTPQDNAGDAAKIVIDPSDKHQDWIGAGAAITDAAASLIWKQSKEQRRKLLHELFDSKEGNFSTIRIPLGSCEPASQPYYTYDDVPFGEHDASLSKFSIGEGTPGAPDATKDLKYVVPVVQEILQINPAVKIMASPWSAPAWMKNTGELKMGGHFRFGEFTGNGYDDQKDTFESVYAQYFVHYLDAYKKLGIPIYAITIQNEPSNAAAWPAMIWKIPELAHFGYKYLRPALDKSYPDTKMYFWDGSLNVLNKPIADEITPEEANAFDGFAFHTYDGPYTNLFKGSRSFPKWQMAMTERRCMIEETPEDASHIMFGLIGNWLVRHGLSSIFLWNMALDERGLPNMVGSTGRRGVVTIDHTTGKVQRNLEYYMLRNFGQDVEPGSTVIGSSSYTQDGYTGGVGSVAFLAPNGDITAHLYNPSGEPLEAAVTVNGQPLTWQHVTVPAWGTVTLHKSFGTVNESAPREDEAFKLNPYPANLADDEAPGKGVNKDKK</sequence>
<dbReference type="Pfam" id="PF02055">
    <property type="entry name" value="Glyco_hydro_30"/>
    <property type="match status" value="1"/>
</dbReference>
<proteinExistence type="inferred from homology"/>
<keyword evidence="2" id="KW-0732">Signal</keyword>
<evidence type="ECO:0000259" key="5">
    <source>
        <dbReference type="Pfam" id="PF02055"/>
    </source>
</evidence>
<protein>
    <submittedName>
        <fullName evidence="7">O-Glycosyl hydrolase family 30</fullName>
    </submittedName>
</protein>
<dbReference type="PANTHER" id="PTHR11069:SF23">
    <property type="entry name" value="LYSOSOMAL ACID GLUCOSYLCERAMIDASE"/>
    <property type="match status" value="1"/>
</dbReference>
<dbReference type="AlphaFoldDB" id="A0A0R1YHQ5"/>
<dbReference type="PATRIC" id="fig|1423786.4.peg.2443"/>
<dbReference type="SUPFAM" id="SSF51445">
    <property type="entry name" value="(Trans)glycosidases"/>
    <property type="match status" value="1"/>
</dbReference>
<dbReference type="InterPro" id="IPR017853">
    <property type="entry name" value="GH"/>
</dbReference>
<dbReference type="Proteomes" id="UP000051010">
    <property type="component" value="Unassembled WGS sequence"/>
</dbReference>
<keyword evidence="3 4" id="KW-0378">Hydrolase</keyword>
<dbReference type="InterPro" id="IPR033452">
    <property type="entry name" value="GH30_C"/>
</dbReference>
<dbReference type="Pfam" id="PF17189">
    <property type="entry name" value="Glyco_hydro_30C"/>
    <property type="match status" value="1"/>
</dbReference>
<dbReference type="InterPro" id="IPR001139">
    <property type="entry name" value="Glyco_hydro_30"/>
</dbReference>
<name>A0A0R1YHQ5_9LACO</name>
<organism evidence="7 8">
    <name type="scientific">Lentilactobacillus parafarraginis DSM 18390 = JCM 14109</name>
    <dbReference type="NCBI Taxonomy" id="1423786"/>
    <lineage>
        <taxon>Bacteria</taxon>
        <taxon>Bacillati</taxon>
        <taxon>Bacillota</taxon>
        <taxon>Bacilli</taxon>
        <taxon>Lactobacillales</taxon>
        <taxon>Lactobacillaceae</taxon>
        <taxon>Lentilactobacillus</taxon>
    </lineage>
</organism>
<evidence type="ECO:0000313" key="8">
    <source>
        <dbReference type="Proteomes" id="UP000051010"/>
    </source>
</evidence>
<comment type="caution">
    <text evidence="7">The sequence shown here is derived from an EMBL/GenBank/DDBJ whole genome shotgun (WGS) entry which is preliminary data.</text>
</comment>
<dbReference type="Gene3D" id="3.20.20.80">
    <property type="entry name" value="Glycosidases"/>
    <property type="match status" value="1"/>
</dbReference>
<evidence type="ECO:0000256" key="4">
    <source>
        <dbReference type="RuleBase" id="RU361188"/>
    </source>
</evidence>
<evidence type="ECO:0000313" key="7">
    <source>
        <dbReference type="EMBL" id="KRM41429.1"/>
    </source>
</evidence>
<evidence type="ECO:0000259" key="6">
    <source>
        <dbReference type="Pfam" id="PF17189"/>
    </source>
</evidence>
<keyword evidence="4" id="KW-0326">Glycosidase</keyword>
<evidence type="ECO:0000256" key="3">
    <source>
        <dbReference type="ARBA" id="ARBA00022801"/>
    </source>
</evidence>
<reference evidence="7 8" key="1">
    <citation type="journal article" date="2015" name="Genome Announc.">
        <title>Expanding the biotechnology potential of lactobacilli through comparative genomics of 213 strains and associated genera.</title>
        <authorList>
            <person name="Sun Z."/>
            <person name="Harris H.M."/>
            <person name="McCann A."/>
            <person name="Guo C."/>
            <person name="Argimon S."/>
            <person name="Zhang W."/>
            <person name="Yang X."/>
            <person name="Jeffery I.B."/>
            <person name="Cooney J.C."/>
            <person name="Kagawa T.F."/>
            <person name="Liu W."/>
            <person name="Song Y."/>
            <person name="Salvetti E."/>
            <person name="Wrobel A."/>
            <person name="Rasinkangas P."/>
            <person name="Parkhill J."/>
            <person name="Rea M.C."/>
            <person name="O'Sullivan O."/>
            <person name="Ritari J."/>
            <person name="Douillard F.P."/>
            <person name="Paul Ross R."/>
            <person name="Yang R."/>
            <person name="Briner A.E."/>
            <person name="Felis G.E."/>
            <person name="de Vos W.M."/>
            <person name="Barrangou R."/>
            <person name="Klaenhammer T.R."/>
            <person name="Caufield P.W."/>
            <person name="Cui Y."/>
            <person name="Zhang H."/>
            <person name="O'Toole P.W."/>
        </authorList>
    </citation>
    <scope>NUCLEOTIDE SEQUENCE [LARGE SCALE GENOMIC DNA]</scope>
    <source>
        <strain evidence="7 8">DSM 18390</strain>
    </source>
</reference>
<gene>
    <name evidence="7" type="ORF">FD47_GL002325</name>
</gene>
<dbReference type="Gene3D" id="2.60.40.1180">
    <property type="entry name" value="Golgi alpha-mannosidase II"/>
    <property type="match status" value="1"/>
</dbReference>
<feature type="domain" description="Glycosyl hydrolase family 30 TIM-barrel" evidence="5">
    <location>
        <begin position="61"/>
        <end position="331"/>
    </location>
</feature>
<dbReference type="InterPro" id="IPR033453">
    <property type="entry name" value="Glyco_hydro_30_TIM-barrel"/>
</dbReference>
<accession>A0A0R1YHQ5</accession>
<comment type="similarity">
    <text evidence="1 4">Belongs to the glycosyl hydrolase 30 family.</text>
</comment>
<dbReference type="EMBL" id="AZFZ01000058">
    <property type="protein sequence ID" value="KRM41429.1"/>
    <property type="molecule type" value="Genomic_DNA"/>
</dbReference>
<dbReference type="GO" id="GO:0004348">
    <property type="term" value="F:glucosylceramidase activity"/>
    <property type="evidence" value="ECO:0007669"/>
    <property type="project" value="InterPro"/>
</dbReference>
<dbReference type="GO" id="GO:0016020">
    <property type="term" value="C:membrane"/>
    <property type="evidence" value="ECO:0007669"/>
    <property type="project" value="GOC"/>
</dbReference>
<dbReference type="PANTHER" id="PTHR11069">
    <property type="entry name" value="GLUCOSYLCERAMIDASE"/>
    <property type="match status" value="1"/>
</dbReference>
<dbReference type="InterPro" id="IPR013780">
    <property type="entry name" value="Glyco_hydro_b"/>
</dbReference>
<dbReference type="GO" id="GO:0006680">
    <property type="term" value="P:glucosylceramide catabolic process"/>
    <property type="evidence" value="ECO:0007669"/>
    <property type="project" value="TreeGrafter"/>
</dbReference>
<evidence type="ECO:0000256" key="2">
    <source>
        <dbReference type="ARBA" id="ARBA00022729"/>
    </source>
</evidence>
<feature type="domain" description="Glycosyl hydrolase family 30 beta sandwich" evidence="6">
    <location>
        <begin position="417"/>
        <end position="484"/>
    </location>
</feature>